<sequence>MLPYWEQAAECDGRPNYDYAGLYNTSAENAHDMRNCAEVSRTCQRSFNK</sequence>
<organism evidence="1 2">
    <name type="scientific">Candidatus Methylomirabilis lanthanidiphila</name>
    <dbReference type="NCBI Taxonomy" id="2211376"/>
    <lineage>
        <taxon>Bacteria</taxon>
        <taxon>Candidatus Methylomirabilota</taxon>
        <taxon>Candidatus Methylomirabilia</taxon>
        <taxon>Candidatus Methylomirabilales</taxon>
        <taxon>Candidatus Methylomirabilaceae</taxon>
        <taxon>Candidatus Methylomirabilis</taxon>
    </lineage>
</organism>
<accession>A0A564ZP11</accession>
<dbReference type="EMBL" id="CABIKM010000049">
    <property type="protein sequence ID" value="VUZ86298.1"/>
    <property type="molecule type" value="Genomic_DNA"/>
</dbReference>
<proteinExistence type="predicted"/>
<reference evidence="1 2" key="1">
    <citation type="submission" date="2019-07" db="EMBL/GenBank/DDBJ databases">
        <authorList>
            <person name="Cremers G."/>
        </authorList>
    </citation>
    <scope>NUCLEOTIDE SEQUENCE [LARGE SCALE GENOMIC DNA]</scope>
</reference>
<feature type="non-terminal residue" evidence="1">
    <location>
        <position position="49"/>
    </location>
</feature>
<evidence type="ECO:0000313" key="1">
    <source>
        <dbReference type="EMBL" id="VUZ86298.1"/>
    </source>
</evidence>
<name>A0A564ZP11_9BACT</name>
<protein>
    <submittedName>
        <fullName evidence="1">Uncharacterized protein</fullName>
    </submittedName>
</protein>
<gene>
    <name evidence="1" type="ORF">MELA_02699</name>
</gene>
<dbReference type="AlphaFoldDB" id="A0A564ZP11"/>
<dbReference type="Proteomes" id="UP000334340">
    <property type="component" value="Unassembled WGS sequence"/>
</dbReference>
<evidence type="ECO:0000313" key="2">
    <source>
        <dbReference type="Proteomes" id="UP000334340"/>
    </source>
</evidence>
<keyword evidence="2" id="KW-1185">Reference proteome</keyword>